<feature type="domain" description="AMP-binding enzyme C-terminal" evidence="8">
    <location>
        <begin position="550"/>
        <end position="628"/>
    </location>
</feature>
<feature type="domain" description="Acetyl-coenzyme A synthetase N-terminal" evidence="9">
    <location>
        <begin position="45"/>
        <end position="98"/>
    </location>
</feature>
<dbReference type="EC" id="6.2.1.1" evidence="2 6"/>
<dbReference type="GeneID" id="10460299"/>
<evidence type="ECO:0000256" key="3">
    <source>
        <dbReference type="ARBA" id="ARBA00022598"/>
    </source>
</evidence>
<evidence type="ECO:0000256" key="6">
    <source>
        <dbReference type="NCBIfam" id="TIGR02188"/>
    </source>
</evidence>
<dbReference type="PROSITE" id="PS00455">
    <property type="entry name" value="AMP_BINDING"/>
    <property type="match status" value="1"/>
</dbReference>
<dbReference type="NCBIfam" id="TIGR02188">
    <property type="entry name" value="Ac_CoA_lig_AcsA"/>
    <property type="match status" value="1"/>
</dbReference>
<dbReference type="InterPro" id="IPR011904">
    <property type="entry name" value="Ac_CoA_lig"/>
</dbReference>
<dbReference type="Proteomes" id="UP000544742">
    <property type="component" value="Unassembled WGS sequence"/>
</dbReference>
<dbReference type="FunFam" id="3.40.50.12780:FF:000001">
    <property type="entry name" value="Acetyl-coenzyme A synthetase"/>
    <property type="match status" value="1"/>
</dbReference>
<dbReference type="Gene3D" id="3.40.50.12780">
    <property type="entry name" value="N-terminal domain of ligase-like"/>
    <property type="match status" value="1"/>
</dbReference>
<dbReference type="Pfam" id="PF00501">
    <property type="entry name" value="AMP-binding"/>
    <property type="match status" value="1"/>
</dbReference>
<dbReference type="RefSeq" id="WP_048131716.1">
    <property type="nucleotide sequence ID" value="NZ_CAJYDL010000001.1"/>
</dbReference>
<dbReference type="InterPro" id="IPR000873">
    <property type="entry name" value="AMP-dep_synth/lig_dom"/>
</dbReference>
<dbReference type="Pfam" id="PF13193">
    <property type="entry name" value="AMP-binding_C"/>
    <property type="match status" value="1"/>
</dbReference>
<dbReference type="EMBL" id="JAAYUN010000030">
    <property type="protein sequence ID" value="NLJ21827.1"/>
    <property type="molecule type" value="Genomic_DNA"/>
</dbReference>
<comment type="caution">
    <text evidence="10">The sequence shown here is derived from an EMBL/GenBank/DDBJ whole genome shotgun (WGS) entry which is preliminary data.</text>
</comment>
<dbReference type="PANTHER" id="PTHR24095:SF14">
    <property type="entry name" value="ACETYL-COENZYME A SYNTHETASE 1"/>
    <property type="match status" value="1"/>
</dbReference>
<dbReference type="CDD" id="cd05966">
    <property type="entry name" value="ACS"/>
    <property type="match status" value="1"/>
</dbReference>
<evidence type="ECO:0000259" key="8">
    <source>
        <dbReference type="Pfam" id="PF13193"/>
    </source>
</evidence>
<dbReference type="AlphaFoldDB" id="A0A7K4AFR6"/>
<dbReference type="GO" id="GO:0043955">
    <property type="term" value="F:3-hydroxypropionyl-CoA synthetase activity"/>
    <property type="evidence" value="ECO:0007669"/>
    <property type="project" value="UniProtKB-ARBA"/>
</dbReference>
<dbReference type="Pfam" id="PF16177">
    <property type="entry name" value="ACAS_N"/>
    <property type="match status" value="1"/>
</dbReference>
<keyword evidence="5" id="KW-0067">ATP-binding</keyword>
<dbReference type="Gene3D" id="3.30.300.30">
    <property type="match status" value="1"/>
</dbReference>
<sequence>MKLAETAKTASLQEETRIFNTPQDIIEYSNAYQWMKKKGFKTEMEMRKWCSDNYIEFWDEMAKTYADWSVPYTKVLDDSGKPYYKWFTGGKINVAYNAVDRHAKGAKKDKVAYHFIGEPVGDARDITYGQLYIEVNKMANALKGAGVVKGDRVVAYLPMIPELPITMLACAKIGAIHTIVFSGFSSGGLNSRVNDAEAKVVVTADGFYRRGKPLPLKPNVDEAMKTAPSVQKVVVVKRTGVAVPMTEGRDVYYDDFVKGQSEECETVMLDPEDRLFILYTSGTTGKPKGIEHAHGGYAVTPAQTTSWVMDVHDDDVFWCTADCGWITGHSYVVYGPLCLGASTILYEGSPDFPDLGRWWSIIEKYGVTVFYTAPTAIRMFMKTGEEFVKKYNLSKVRILASVGEPLNPEAYMWFRKNIGSDRAPIIDTWWQTETGCHVIAPLVMTPEKPGSVCFPLPGFNTDIFDEDANSVPLGYGGNIVQKTPWPSMLRAFFRDEVRYKKEYWDMYWQVKPGTYLAGDKATRDKDGYWWIQGRIDDVLKVAGHRISNAEVESAAVSHPKVAEAAVVGQPDEVKGEKIVAFVILRDGVAESPELAKEISVHVRKVLGPVAYPDKVYFVKDVPKTRSGKIMRRVIKAKALGKETGDLSALANPESVDNIPRIDL</sequence>
<gene>
    <name evidence="10" type="primary">acs</name>
    <name evidence="10" type="ORF">GX426_01770</name>
</gene>
<evidence type="ECO:0000313" key="11">
    <source>
        <dbReference type="Proteomes" id="UP000544742"/>
    </source>
</evidence>
<dbReference type="GO" id="GO:0019427">
    <property type="term" value="P:acetyl-CoA biosynthetic process from acetate"/>
    <property type="evidence" value="ECO:0007669"/>
    <property type="project" value="UniProtKB-UniRule"/>
</dbReference>
<dbReference type="GO" id="GO:0016208">
    <property type="term" value="F:AMP binding"/>
    <property type="evidence" value="ECO:0007669"/>
    <property type="project" value="InterPro"/>
</dbReference>
<dbReference type="NCBIfam" id="NF001208">
    <property type="entry name" value="PRK00174.1"/>
    <property type="match status" value="1"/>
</dbReference>
<proteinExistence type="inferred from homology"/>
<dbReference type="PANTHER" id="PTHR24095">
    <property type="entry name" value="ACETYL-COENZYME A SYNTHETASE"/>
    <property type="match status" value="1"/>
</dbReference>
<evidence type="ECO:0000259" key="7">
    <source>
        <dbReference type="Pfam" id="PF00501"/>
    </source>
</evidence>
<dbReference type="InterPro" id="IPR025110">
    <property type="entry name" value="AMP-bd_C"/>
</dbReference>
<protein>
    <recommendedName>
        <fullName evidence="2 6">Acetate--CoA ligase</fullName>
        <ecNumber evidence="2 6">6.2.1.1</ecNumber>
    </recommendedName>
</protein>
<evidence type="ECO:0000313" key="10">
    <source>
        <dbReference type="EMBL" id="NLJ21827.1"/>
    </source>
</evidence>
<evidence type="ECO:0000256" key="5">
    <source>
        <dbReference type="ARBA" id="ARBA00022840"/>
    </source>
</evidence>
<keyword evidence="4" id="KW-0547">Nucleotide-binding</keyword>
<dbReference type="InterPro" id="IPR032387">
    <property type="entry name" value="ACAS_N"/>
</dbReference>
<dbReference type="SUPFAM" id="SSF56801">
    <property type="entry name" value="Acetyl-CoA synthetase-like"/>
    <property type="match status" value="1"/>
</dbReference>
<evidence type="ECO:0000256" key="2">
    <source>
        <dbReference type="ARBA" id="ARBA00013275"/>
    </source>
</evidence>
<evidence type="ECO:0000256" key="4">
    <source>
        <dbReference type="ARBA" id="ARBA00022741"/>
    </source>
</evidence>
<evidence type="ECO:0000256" key="1">
    <source>
        <dbReference type="ARBA" id="ARBA00006432"/>
    </source>
</evidence>
<comment type="similarity">
    <text evidence="1">Belongs to the ATP-dependent AMP-binding enzyme family.</text>
</comment>
<keyword evidence="3 10" id="KW-0436">Ligase</keyword>
<dbReference type="InterPro" id="IPR045851">
    <property type="entry name" value="AMP-bd_C_sf"/>
</dbReference>
<dbReference type="GO" id="GO:0043427">
    <property type="term" value="P:carbon fixation by 3-hydroxypropionate cycle"/>
    <property type="evidence" value="ECO:0007669"/>
    <property type="project" value="UniProtKB-ARBA"/>
</dbReference>
<dbReference type="GO" id="GO:0003987">
    <property type="term" value="F:acetate-CoA ligase activity"/>
    <property type="evidence" value="ECO:0007669"/>
    <property type="project" value="UniProtKB-UniRule"/>
</dbReference>
<accession>A0A7K4AFR6</accession>
<reference evidence="10 11" key="1">
    <citation type="journal article" date="2020" name="Biotechnol. Biofuels">
        <title>New insights from the biogas microbiome by comprehensive genome-resolved metagenomics of nearly 1600 species originating from multiple anaerobic digesters.</title>
        <authorList>
            <person name="Campanaro S."/>
            <person name="Treu L."/>
            <person name="Rodriguez-R L.M."/>
            <person name="Kovalovszki A."/>
            <person name="Ziels R.M."/>
            <person name="Maus I."/>
            <person name="Zhu X."/>
            <person name="Kougias P.G."/>
            <person name="Basile A."/>
            <person name="Luo G."/>
            <person name="Schluter A."/>
            <person name="Konstantinidis K.T."/>
            <person name="Angelidaki I."/>
        </authorList>
    </citation>
    <scope>NUCLEOTIDE SEQUENCE [LARGE SCALE GENOMIC DNA]</scope>
    <source>
        <strain evidence="10">AS27yjCOA_157</strain>
    </source>
</reference>
<feature type="domain" description="AMP-dependent synthetase/ligase" evidence="7">
    <location>
        <begin position="101"/>
        <end position="485"/>
    </location>
</feature>
<evidence type="ECO:0000259" key="9">
    <source>
        <dbReference type="Pfam" id="PF16177"/>
    </source>
</evidence>
<dbReference type="GO" id="GO:0005524">
    <property type="term" value="F:ATP binding"/>
    <property type="evidence" value="ECO:0007669"/>
    <property type="project" value="UniProtKB-KW"/>
</dbReference>
<organism evidence="10 11">
    <name type="scientific">Methanothrix soehngenii</name>
    <name type="common">Methanosaeta concilii</name>
    <dbReference type="NCBI Taxonomy" id="2223"/>
    <lineage>
        <taxon>Archaea</taxon>
        <taxon>Methanobacteriati</taxon>
        <taxon>Methanobacteriota</taxon>
        <taxon>Stenosarchaea group</taxon>
        <taxon>Methanomicrobia</taxon>
        <taxon>Methanotrichales</taxon>
        <taxon>Methanotrichaceae</taxon>
        <taxon>Methanothrix</taxon>
    </lineage>
</organism>
<dbReference type="InterPro" id="IPR020845">
    <property type="entry name" value="AMP-binding_CS"/>
</dbReference>
<dbReference type="InterPro" id="IPR042099">
    <property type="entry name" value="ANL_N_sf"/>
</dbReference>
<name>A0A7K4AFR6_METSH</name>